<gene>
    <name evidence="1" type="ORF">LU635_01965</name>
</gene>
<organism evidence="1 2">
    <name type="scientific">Christiangramia crocea</name>
    <dbReference type="NCBI Taxonomy" id="2904124"/>
    <lineage>
        <taxon>Bacteria</taxon>
        <taxon>Pseudomonadati</taxon>
        <taxon>Bacteroidota</taxon>
        <taxon>Flavobacteriia</taxon>
        <taxon>Flavobacteriales</taxon>
        <taxon>Flavobacteriaceae</taxon>
        <taxon>Christiangramia</taxon>
    </lineage>
</organism>
<dbReference type="Gene3D" id="1.20.910.10">
    <property type="entry name" value="Heme oxygenase-like"/>
    <property type="match status" value="1"/>
</dbReference>
<dbReference type="GO" id="GO:0004392">
    <property type="term" value="F:heme oxygenase (decyclizing) activity"/>
    <property type="evidence" value="ECO:0007669"/>
    <property type="project" value="InterPro"/>
</dbReference>
<reference evidence="1" key="1">
    <citation type="submission" date="2021-12" db="EMBL/GenBank/DDBJ databases">
        <title>Description of Gramella crocea sp. nov., a new bacterium isolated from activated sludge.</title>
        <authorList>
            <person name="Zhang X."/>
        </authorList>
    </citation>
    <scope>NUCLEOTIDE SEQUENCE</scope>
    <source>
        <strain evidence="1">YB25</strain>
    </source>
</reference>
<proteinExistence type="predicted"/>
<dbReference type="EMBL" id="JAJSON010000007">
    <property type="protein sequence ID" value="MCG9970387.1"/>
    <property type="molecule type" value="Genomic_DNA"/>
</dbReference>
<dbReference type="Pfam" id="PF01126">
    <property type="entry name" value="Heme_oxygenase"/>
    <property type="match status" value="1"/>
</dbReference>
<sequence>MMLNRLREATAELHKKLEGENLANKIMDHSISPEEYKLLLYQNFIAYSAVERNLIEFIPGQTRDKSNRLKQDLSKMGVNDLDESIFKFRCENEAEAIGAAYVIEGSAMGGMIIGKEVENCSSLKHLPRQTFFTGTRESMKGWNEFLKFLRSREFSETEKELAANKARETFKLFEKAFNVEFSNC</sequence>
<dbReference type="InterPro" id="IPR016084">
    <property type="entry name" value="Haem_Oase-like_multi-hlx"/>
</dbReference>
<accession>A0A9X1UU48</accession>
<evidence type="ECO:0000313" key="2">
    <source>
        <dbReference type="Proteomes" id="UP001139344"/>
    </source>
</evidence>
<dbReference type="Proteomes" id="UP001139344">
    <property type="component" value="Unassembled WGS sequence"/>
</dbReference>
<name>A0A9X1UU48_9FLAO</name>
<dbReference type="GO" id="GO:0006788">
    <property type="term" value="P:heme oxidation"/>
    <property type="evidence" value="ECO:0007669"/>
    <property type="project" value="InterPro"/>
</dbReference>
<evidence type="ECO:0000313" key="1">
    <source>
        <dbReference type="EMBL" id="MCG9970387.1"/>
    </source>
</evidence>
<comment type="caution">
    <text evidence="1">The sequence shown here is derived from an EMBL/GenBank/DDBJ whole genome shotgun (WGS) entry which is preliminary data.</text>
</comment>
<keyword evidence="2" id="KW-1185">Reference proteome</keyword>
<dbReference type="CDD" id="cd19166">
    <property type="entry name" value="HemeO-bac"/>
    <property type="match status" value="1"/>
</dbReference>
<dbReference type="AlphaFoldDB" id="A0A9X1UU48"/>
<protein>
    <submittedName>
        <fullName evidence="1">Biliverdin-producing heme oxygenase</fullName>
    </submittedName>
</protein>
<dbReference type="InterPro" id="IPR016053">
    <property type="entry name" value="Haem_Oase-like"/>
</dbReference>
<dbReference type="SUPFAM" id="SSF48613">
    <property type="entry name" value="Heme oxygenase-like"/>
    <property type="match status" value="1"/>
</dbReference>